<accession>A0ACB5QQT9</accession>
<gene>
    <name evidence="1" type="ORF">CBA19CS22_13455</name>
</gene>
<dbReference type="EMBL" id="BPUR01000006">
    <property type="protein sequence ID" value="GJH17555.1"/>
    <property type="molecule type" value="Genomic_DNA"/>
</dbReference>
<evidence type="ECO:0000313" key="1">
    <source>
        <dbReference type="EMBL" id="GJH17555.1"/>
    </source>
</evidence>
<protein>
    <submittedName>
        <fullName evidence="1">Response regulator</fullName>
    </submittedName>
</protein>
<dbReference type="Proteomes" id="UP001055013">
    <property type="component" value="Unassembled WGS sequence"/>
</dbReference>
<proteinExistence type="predicted"/>
<organism evidence="1 2">
    <name type="scientific">Caballeronia novacaledonica</name>
    <dbReference type="NCBI Taxonomy" id="1544861"/>
    <lineage>
        <taxon>Bacteria</taxon>
        <taxon>Pseudomonadati</taxon>
        <taxon>Pseudomonadota</taxon>
        <taxon>Betaproteobacteria</taxon>
        <taxon>Burkholderiales</taxon>
        <taxon>Burkholderiaceae</taxon>
        <taxon>Caballeronia</taxon>
    </lineage>
</organism>
<keyword evidence="2" id="KW-1185">Reference proteome</keyword>
<sequence>MLDRRFLEMRRTETSHAWNPAAITVLRTVTITMSAASVHLIPKCAIWMRRKMTVSDTPRVLVVDDYADTADAISMVLAICGFDAHAVYGGRPAIDATARWEPDVVLLDIWMPDMSGLEVAARLRADENTSGIILIAHSAAASESDMQRAKRAGFDAFCVKPMDATTFAPLLRHFLAGPVG</sequence>
<comment type="caution">
    <text evidence="1">The sequence shown here is derived from an EMBL/GenBank/DDBJ whole genome shotgun (WGS) entry which is preliminary data.</text>
</comment>
<name>A0ACB5QQT9_9BURK</name>
<evidence type="ECO:0000313" key="2">
    <source>
        <dbReference type="Proteomes" id="UP001055013"/>
    </source>
</evidence>
<reference evidence="1" key="1">
    <citation type="submission" date="2021-09" db="EMBL/GenBank/DDBJ databases">
        <title>Isolation and characterization of 3-chlorobenzoate degrading bacteria from soils in Shizuoka.</title>
        <authorList>
            <person name="Ifat A."/>
            <person name="Ogawa N."/>
            <person name="Kimbara K."/>
            <person name="Moriuchi R."/>
            <person name="Dohra H."/>
            <person name="Shintani M."/>
        </authorList>
    </citation>
    <scope>NUCLEOTIDE SEQUENCE</scope>
    <source>
        <strain evidence="1">19CS2-2</strain>
    </source>
</reference>